<dbReference type="STRING" id="1936003.STSP2_01814"/>
<dbReference type="Proteomes" id="UP000189674">
    <property type="component" value="Chromosome"/>
</dbReference>
<dbReference type="Gene3D" id="3.90.550.10">
    <property type="entry name" value="Spore Coat Polysaccharide Biosynthesis Protein SpsA, Chain A"/>
    <property type="match status" value="1"/>
</dbReference>
<evidence type="ECO:0000259" key="1">
    <source>
        <dbReference type="Pfam" id="PF00535"/>
    </source>
</evidence>
<evidence type="ECO:0000313" key="3">
    <source>
        <dbReference type="Proteomes" id="UP000189674"/>
    </source>
</evidence>
<dbReference type="AlphaFoldDB" id="A0A1U9NMB0"/>
<feature type="domain" description="Glycosyltransferase 2-like" evidence="1">
    <location>
        <begin position="5"/>
        <end position="125"/>
    </location>
</feature>
<dbReference type="KEGG" id="alus:STSP2_01814"/>
<dbReference type="RefSeq" id="WP_146661839.1">
    <property type="nucleotide sequence ID" value="NZ_CP019791.1"/>
</dbReference>
<gene>
    <name evidence="2" type="primary">kfoC</name>
    <name evidence="2" type="ORF">STSP2_01814</name>
</gene>
<organism evidence="2 3">
    <name type="scientific">Anaerohalosphaera lusitana</name>
    <dbReference type="NCBI Taxonomy" id="1936003"/>
    <lineage>
        <taxon>Bacteria</taxon>
        <taxon>Pseudomonadati</taxon>
        <taxon>Planctomycetota</taxon>
        <taxon>Phycisphaerae</taxon>
        <taxon>Sedimentisphaerales</taxon>
        <taxon>Anaerohalosphaeraceae</taxon>
        <taxon>Anaerohalosphaera</taxon>
    </lineage>
</organism>
<sequence length="285" mass="33246">MPKISVCIPTYNRRDYICETIESILDQTYKDYEIVVVDDGSTDDTKQVLDEKGYPVRYHYQQNCGDAAARNTLIDLADGEYIAFLDSDDLYYPDTLERMIAAAETEKDDVIVYGPYMRIDENGGEISRCKRKLHSGWITDKLFQDILIHSCGSMFPAHILKGRKQFDTSLRVCSDYALWLELSLDYRFIALNEPTFNRRRHSGNLSEISVDNRLTELEVLKRFYYELGGKERINKTDAMRRLSRETYRVAKSARAEGKPDLAKKYFKESFRLKPNMKSFWHCLRG</sequence>
<evidence type="ECO:0000313" key="2">
    <source>
        <dbReference type="EMBL" id="AQT68646.1"/>
    </source>
</evidence>
<dbReference type="PANTHER" id="PTHR22916:SF3">
    <property type="entry name" value="UDP-GLCNAC:BETAGAL BETA-1,3-N-ACETYLGLUCOSAMINYLTRANSFERASE-LIKE PROTEIN 1"/>
    <property type="match status" value="1"/>
</dbReference>
<name>A0A1U9NMB0_9BACT</name>
<dbReference type="InterPro" id="IPR001173">
    <property type="entry name" value="Glyco_trans_2-like"/>
</dbReference>
<dbReference type="OrthoDB" id="9784574at2"/>
<dbReference type="EMBL" id="CP019791">
    <property type="protein sequence ID" value="AQT68646.1"/>
    <property type="molecule type" value="Genomic_DNA"/>
</dbReference>
<protein>
    <submittedName>
        <fullName evidence="2">Chondroitin polymerase</fullName>
    </submittedName>
</protein>
<dbReference type="InterPro" id="IPR029044">
    <property type="entry name" value="Nucleotide-diphossugar_trans"/>
</dbReference>
<dbReference type="Pfam" id="PF00535">
    <property type="entry name" value="Glycos_transf_2"/>
    <property type="match status" value="1"/>
</dbReference>
<dbReference type="PANTHER" id="PTHR22916">
    <property type="entry name" value="GLYCOSYLTRANSFERASE"/>
    <property type="match status" value="1"/>
</dbReference>
<dbReference type="GO" id="GO:0016758">
    <property type="term" value="F:hexosyltransferase activity"/>
    <property type="evidence" value="ECO:0007669"/>
    <property type="project" value="UniProtKB-ARBA"/>
</dbReference>
<accession>A0A1U9NMB0</accession>
<reference evidence="3" key="1">
    <citation type="submission" date="2017-02" db="EMBL/GenBank/DDBJ databases">
        <title>Comparative genomics and description of representatives of a novel lineage of planctomycetes thriving in anoxic sediments.</title>
        <authorList>
            <person name="Spring S."/>
            <person name="Bunk B."/>
            <person name="Sproer C."/>
        </authorList>
    </citation>
    <scope>NUCLEOTIDE SEQUENCE [LARGE SCALE GENOMIC DNA]</scope>
    <source>
        <strain evidence="3">ST-NAGAB-D1</strain>
    </source>
</reference>
<keyword evidence="3" id="KW-1185">Reference proteome</keyword>
<dbReference type="SUPFAM" id="SSF53448">
    <property type="entry name" value="Nucleotide-diphospho-sugar transferases"/>
    <property type="match status" value="1"/>
</dbReference>
<proteinExistence type="predicted"/>